<sequence length="130" mass="14456">MRRSLCPAHLKWTITSNAFDLIRRASVEQWTSATRSGRLTSSAWRSTRRRRTGSLEKALATGACLFLTATRALTPRLVNGIRSFFSLTSTPVSFSLVLSACVLFFFPILCFEPSQAGSSYTLSRISLVCR</sequence>
<dbReference type="EMBL" id="AHZU02001055">
    <property type="protein sequence ID" value="KFG36981.1"/>
    <property type="molecule type" value="Genomic_DNA"/>
</dbReference>
<evidence type="ECO:0000313" key="3">
    <source>
        <dbReference type="Proteomes" id="UP000028837"/>
    </source>
</evidence>
<reference evidence="2 3" key="1">
    <citation type="submission" date="2014-02" db="EMBL/GenBank/DDBJ databases">
        <authorList>
            <person name="Sibley D."/>
            <person name="Venepally P."/>
            <person name="Karamycheva S."/>
            <person name="Hadjithomas M."/>
            <person name="Khan A."/>
            <person name="Brunk B."/>
            <person name="Roos D."/>
            <person name="Caler E."/>
            <person name="Lorenzi H."/>
        </authorList>
    </citation>
    <scope>NUCLEOTIDE SEQUENCE [LARGE SCALE GENOMIC DNA]</scope>
    <source>
        <strain evidence="2 3">GAB2-2007-GAL-DOM2</strain>
    </source>
</reference>
<dbReference type="Proteomes" id="UP000028837">
    <property type="component" value="Unassembled WGS sequence"/>
</dbReference>
<dbReference type="VEuPathDB" id="ToxoDB:TGDOM2_314885"/>
<comment type="caution">
    <text evidence="2">The sequence shown here is derived from an EMBL/GenBank/DDBJ whole genome shotgun (WGS) entry which is preliminary data.</text>
</comment>
<gene>
    <name evidence="2" type="ORF">TGDOM2_314885</name>
</gene>
<keyword evidence="1 2" id="KW-0812">Transmembrane</keyword>
<keyword evidence="1" id="KW-0472">Membrane</keyword>
<evidence type="ECO:0000313" key="2">
    <source>
        <dbReference type="EMBL" id="KFG36981.1"/>
    </source>
</evidence>
<organism evidence="2 3">
    <name type="scientific">Toxoplasma gondii GAB2-2007-GAL-DOM2</name>
    <dbReference type="NCBI Taxonomy" id="1130820"/>
    <lineage>
        <taxon>Eukaryota</taxon>
        <taxon>Sar</taxon>
        <taxon>Alveolata</taxon>
        <taxon>Apicomplexa</taxon>
        <taxon>Conoidasida</taxon>
        <taxon>Coccidia</taxon>
        <taxon>Eucoccidiorida</taxon>
        <taxon>Eimeriorina</taxon>
        <taxon>Sarcocystidae</taxon>
        <taxon>Toxoplasma</taxon>
    </lineage>
</organism>
<proteinExistence type="predicted"/>
<keyword evidence="1" id="KW-1133">Transmembrane helix</keyword>
<evidence type="ECO:0000256" key="1">
    <source>
        <dbReference type="SAM" id="Phobius"/>
    </source>
</evidence>
<feature type="transmembrane region" description="Helical" evidence="1">
    <location>
        <begin position="93"/>
        <end position="111"/>
    </location>
</feature>
<dbReference type="AlphaFoldDB" id="A0A086JXW3"/>
<name>A0A086JXW3_TOXGO</name>
<protein>
    <submittedName>
        <fullName evidence="2">Putative transmembrane protein</fullName>
    </submittedName>
</protein>
<accession>A0A086JXW3</accession>
<feature type="transmembrane region" description="Helical" evidence="1">
    <location>
        <begin position="55"/>
        <end position="73"/>
    </location>
</feature>